<dbReference type="EMBL" id="JABMCG010000052">
    <property type="protein sequence ID" value="NUU26722.1"/>
    <property type="molecule type" value="Genomic_DNA"/>
</dbReference>
<evidence type="ECO:0000313" key="1">
    <source>
        <dbReference type="EMBL" id="NUU26722.1"/>
    </source>
</evidence>
<dbReference type="InterPro" id="IPR036895">
    <property type="entry name" value="Uracil-DNA_glycosylase-like_sf"/>
</dbReference>
<dbReference type="AlphaFoldDB" id="A0A850DSY5"/>
<evidence type="ECO:0000313" key="2">
    <source>
        <dbReference type="Proteomes" id="UP000539146"/>
    </source>
</evidence>
<gene>
    <name evidence="1" type="ORF">HP467_01130</name>
</gene>
<dbReference type="Gene3D" id="3.40.470.10">
    <property type="entry name" value="Uracil-DNA glycosylase-like domain"/>
    <property type="match status" value="1"/>
</dbReference>
<dbReference type="CDD" id="cd10035">
    <property type="entry name" value="UDG_like"/>
    <property type="match status" value="1"/>
</dbReference>
<proteinExistence type="predicted"/>
<sequence length="215" mass="23327">MFLDAPRGFRDPGRVAERRELLAAAAEDTLPLEAWARDVEERRRGRQPEIVVPHFDPAETGVRSQVLLLLEAPGPKTVPGWGGSGFISVDNDDPTAQNLWRTRDEVGLHRGVLVWNIVPWVLGRASVKPTPVDLAQGAVELRGLLALLPDVRAIVLSGQKAQAGWDANLDLAIGDRYRVLRTVHPAGQSFAQAGAKEHFVATLTKAATFVDPVGS</sequence>
<name>A0A850DSY5_9MICO</name>
<organism evidence="1 2">
    <name type="scientific">Curtobacterium citreum</name>
    <dbReference type="NCBI Taxonomy" id="2036"/>
    <lineage>
        <taxon>Bacteria</taxon>
        <taxon>Bacillati</taxon>
        <taxon>Actinomycetota</taxon>
        <taxon>Actinomycetes</taxon>
        <taxon>Micrococcales</taxon>
        <taxon>Microbacteriaceae</taxon>
        <taxon>Curtobacterium</taxon>
    </lineage>
</organism>
<dbReference type="SUPFAM" id="SSF52141">
    <property type="entry name" value="Uracil-DNA glycosylase-like"/>
    <property type="match status" value="1"/>
</dbReference>
<dbReference type="Proteomes" id="UP000539146">
    <property type="component" value="Unassembled WGS sequence"/>
</dbReference>
<protein>
    <submittedName>
        <fullName evidence="1">Uracil-DNA glycosylase</fullName>
    </submittedName>
</protein>
<accession>A0A850DSY5</accession>
<reference evidence="1 2" key="1">
    <citation type="submission" date="2020-05" db="EMBL/GenBank/DDBJ databases">
        <title>Genome Sequencing of Type Strains.</title>
        <authorList>
            <person name="Lemaire J.F."/>
            <person name="Inderbitzin P."/>
            <person name="Gregorio O.A."/>
            <person name="Collins S.B."/>
            <person name="Wespe N."/>
            <person name="Knight-Connoni V."/>
        </authorList>
    </citation>
    <scope>NUCLEOTIDE SEQUENCE [LARGE SCALE GENOMIC DNA]</scope>
    <source>
        <strain evidence="1 2">DSM 20512</strain>
    </source>
</reference>
<comment type="caution">
    <text evidence="1">The sequence shown here is derived from an EMBL/GenBank/DDBJ whole genome shotgun (WGS) entry which is preliminary data.</text>
</comment>
<dbReference type="RefSeq" id="WP_175324929.1">
    <property type="nucleotide sequence ID" value="NZ_BAAAWP010000001.1"/>
</dbReference>